<keyword evidence="13" id="KW-0732">Signal</keyword>
<feature type="region of interest" description="Disordered" evidence="12">
    <location>
        <begin position="96"/>
        <end position="123"/>
    </location>
</feature>
<dbReference type="RefSeq" id="WP_184154569.1">
    <property type="nucleotide sequence ID" value="NZ_JACHKA010000001.1"/>
</dbReference>
<feature type="compositionally biased region" description="Gly residues" evidence="12">
    <location>
        <begin position="97"/>
        <end position="107"/>
    </location>
</feature>
<keyword evidence="2 10" id="KW-0813">Transport</keyword>
<keyword evidence="6" id="KW-0408">Iron</keyword>
<evidence type="ECO:0000313" key="15">
    <source>
        <dbReference type="EMBL" id="MBB5986736.1"/>
    </source>
</evidence>
<dbReference type="PANTHER" id="PTHR47234">
    <property type="match status" value="1"/>
</dbReference>
<evidence type="ECO:0000256" key="7">
    <source>
        <dbReference type="ARBA" id="ARBA00023077"/>
    </source>
</evidence>
<keyword evidence="9 10" id="KW-0998">Cell outer membrane</keyword>
<gene>
    <name evidence="15" type="ORF">HNP60_002710</name>
</gene>
<sequence length="1013" mass="107023">MAAFATGVCIMAMAVPAQAQDRQFNIAAGNLKTVLDAFSRQAGTPIIYQGGEMQGLRSKGYRGKASPQEALEALLRGTGFGMRVDTSGALAVARLGNGQGNEAGQPGGTPEATSDLFGNGSGDPVAGEIVVTGTRVVRDGYDAPTPTTVIGSTLIDSKAPTTIIDALITLPVFKNSSTAQTAGVGQAGSSGQSFANLRGLGANRTLVLLDGQRFVPSTSIGTVDIGVIPSALIQRVDVVTGGASAAYGSDAVAGVVNFVLDNRFTGLKGAAEIGISTYGDNRTVRASLSGGFRFAERGHVLLSGEYVRANGVPINARPDTEYPIARLITNPAWTPTNGQFRRLIVPYNYTRTATLGGVIVGGPLAGLEFGSGGTTFQQPVGTYVGTSNHVLPGRFDGEAWDLSVSLSALPQEKATGYGRISWDVTDGLTAYATGVIARNKPGPFFSSPANTLITGNFVIQRDNAYLPQSVKTLMETLGLQTISVGRYSEDFGASQVSRTNDTFRAVIGLQGNIGGSWYLDVYGEYGENKQKLLIENNSIRANLALASDAVDEGLILTGVASGKIVCRSTITNPNNGCIPLNIFGPTATRFAPVSPAAAAYVFGTSRADLTVTQKVVAASLSGEPFSTWAGPVSVVAGGEYREESARQTSDSLSQANAFGLGNPKPLSGNLNMKEVFAETVVPLAKDVPFLRSLDLNGAIRVTDYSTSGSITTWKVGANWEPVDGIRFRATRSRDIRAPNIVELFTSPVLSTAGVIDPVTNTSPTFQTYSLGNPNLRPERADTTAAGVVVRPPFFRGLEFSVDYYKINIISAISTLSLQDIVNRCVAGNQNLCALITRTNGAITRIDNPYLNLQSLKTDGLDIEVSYHIPVGAGTASARFLANRTFSYKVSDGVTAVERAGDISNAQPKWTGNATLGFQMSPFNVFADISYIGGGKYDNTFVLPTDINDNSISSRTYVGLQASLDAGEGKHKREIFFNVSNLFNERPPAVFVFSGGPNYERVGRSFRVGFRFVM</sequence>
<reference evidence="15 16" key="1">
    <citation type="submission" date="2020-08" db="EMBL/GenBank/DDBJ databases">
        <title>Exploring microbial biodiversity for novel pathways involved in the catabolism of aromatic compounds derived from lignin.</title>
        <authorList>
            <person name="Elkins J."/>
        </authorList>
    </citation>
    <scope>NUCLEOTIDE SEQUENCE [LARGE SCALE GENOMIC DNA]</scope>
    <source>
        <strain evidence="15 16">B1D3A</strain>
    </source>
</reference>
<evidence type="ECO:0000256" key="9">
    <source>
        <dbReference type="ARBA" id="ARBA00023237"/>
    </source>
</evidence>
<dbReference type="Pfam" id="PF07715">
    <property type="entry name" value="Plug"/>
    <property type="match status" value="1"/>
</dbReference>
<evidence type="ECO:0000256" key="3">
    <source>
        <dbReference type="ARBA" id="ARBA00022452"/>
    </source>
</evidence>
<dbReference type="Gene3D" id="2.40.170.20">
    <property type="entry name" value="TonB-dependent receptor, beta-barrel domain"/>
    <property type="match status" value="1"/>
</dbReference>
<dbReference type="Gene3D" id="2.170.130.10">
    <property type="entry name" value="TonB-dependent receptor, plug domain"/>
    <property type="match status" value="1"/>
</dbReference>
<keyword evidence="8 10" id="KW-0472">Membrane</keyword>
<dbReference type="Gene3D" id="3.55.50.30">
    <property type="match status" value="1"/>
</dbReference>
<dbReference type="Proteomes" id="UP001138540">
    <property type="component" value="Unassembled WGS sequence"/>
</dbReference>
<comment type="subcellular location">
    <subcellularLocation>
        <location evidence="1 10">Cell outer membrane</location>
        <topology evidence="1 10">Multi-pass membrane protein</topology>
    </subcellularLocation>
</comment>
<dbReference type="Pfam" id="PF00593">
    <property type="entry name" value="TonB_dep_Rec_b-barrel"/>
    <property type="match status" value="1"/>
</dbReference>
<name>A0ABR6NI07_9SPHN</name>
<comment type="caution">
    <text evidence="15">The sequence shown here is derived from an EMBL/GenBank/DDBJ whole genome shotgun (WGS) entry which is preliminary data.</text>
</comment>
<dbReference type="SMART" id="SM00965">
    <property type="entry name" value="STN"/>
    <property type="match status" value="1"/>
</dbReference>
<keyword evidence="7 11" id="KW-0798">TonB box</keyword>
<evidence type="ECO:0000313" key="16">
    <source>
        <dbReference type="Proteomes" id="UP001138540"/>
    </source>
</evidence>
<feature type="signal peptide" evidence="13">
    <location>
        <begin position="1"/>
        <end position="19"/>
    </location>
</feature>
<evidence type="ECO:0000256" key="5">
    <source>
        <dbReference type="ARBA" id="ARBA00022692"/>
    </source>
</evidence>
<keyword evidence="4" id="KW-0410">Iron transport</keyword>
<dbReference type="PROSITE" id="PS52016">
    <property type="entry name" value="TONB_DEPENDENT_REC_3"/>
    <property type="match status" value="1"/>
</dbReference>
<keyword evidence="16" id="KW-1185">Reference proteome</keyword>
<evidence type="ECO:0000256" key="1">
    <source>
        <dbReference type="ARBA" id="ARBA00004571"/>
    </source>
</evidence>
<keyword evidence="3 10" id="KW-1134">Transmembrane beta strand</keyword>
<keyword evidence="4" id="KW-0406">Ion transport</keyword>
<evidence type="ECO:0000256" key="6">
    <source>
        <dbReference type="ARBA" id="ARBA00023004"/>
    </source>
</evidence>
<evidence type="ECO:0000256" key="2">
    <source>
        <dbReference type="ARBA" id="ARBA00022448"/>
    </source>
</evidence>
<evidence type="ECO:0000256" key="11">
    <source>
        <dbReference type="RuleBase" id="RU003357"/>
    </source>
</evidence>
<feature type="domain" description="Secretin/TonB short N-terminal" evidence="14">
    <location>
        <begin position="44"/>
        <end position="95"/>
    </location>
</feature>
<keyword evidence="5 10" id="KW-0812">Transmembrane</keyword>
<feature type="chain" id="PRO_5045635488" evidence="13">
    <location>
        <begin position="20"/>
        <end position="1013"/>
    </location>
</feature>
<protein>
    <submittedName>
        <fullName evidence="15">Outer membrane receptor protein involved in Fe transport</fullName>
    </submittedName>
</protein>
<evidence type="ECO:0000256" key="12">
    <source>
        <dbReference type="SAM" id="MobiDB-lite"/>
    </source>
</evidence>
<evidence type="ECO:0000256" key="4">
    <source>
        <dbReference type="ARBA" id="ARBA00022496"/>
    </source>
</evidence>
<dbReference type="InterPro" id="IPR000531">
    <property type="entry name" value="Beta-barrel_TonB"/>
</dbReference>
<organism evidence="15 16">
    <name type="scientific">Sphingobium lignivorans</name>
    <dbReference type="NCBI Taxonomy" id="2735886"/>
    <lineage>
        <taxon>Bacteria</taxon>
        <taxon>Pseudomonadati</taxon>
        <taxon>Pseudomonadota</taxon>
        <taxon>Alphaproteobacteria</taxon>
        <taxon>Sphingomonadales</taxon>
        <taxon>Sphingomonadaceae</taxon>
        <taxon>Sphingobium</taxon>
    </lineage>
</organism>
<keyword evidence="15" id="KW-0675">Receptor</keyword>
<dbReference type="SUPFAM" id="SSF56935">
    <property type="entry name" value="Porins"/>
    <property type="match status" value="1"/>
</dbReference>
<dbReference type="PANTHER" id="PTHR47234:SF3">
    <property type="entry name" value="SECRETIN_TONB SHORT N-TERMINAL DOMAIN-CONTAINING PROTEIN"/>
    <property type="match status" value="1"/>
</dbReference>
<dbReference type="InterPro" id="IPR011662">
    <property type="entry name" value="Secretin/TonB_short_N"/>
</dbReference>
<comment type="similarity">
    <text evidence="10 11">Belongs to the TonB-dependent receptor family.</text>
</comment>
<dbReference type="InterPro" id="IPR036942">
    <property type="entry name" value="Beta-barrel_TonB_sf"/>
</dbReference>
<accession>A0ABR6NI07</accession>
<evidence type="ECO:0000259" key="14">
    <source>
        <dbReference type="SMART" id="SM00965"/>
    </source>
</evidence>
<evidence type="ECO:0000256" key="10">
    <source>
        <dbReference type="PROSITE-ProRule" id="PRU01360"/>
    </source>
</evidence>
<evidence type="ECO:0000256" key="8">
    <source>
        <dbReference type="ARBA" id="ARBA00023136"/>
    </source>
</evidence>
<dbReference type="InterPro" id="IPR037066">
    <property type="entry name" value="Plug_dom_sf"/>
</dbReference>
<evidence type="ECO:0000256" key="13">
    <source>
        <dbReference type="SAM" id="SignalP"/>
    </source>
</evidence>
<dbReference type="InterPro" id="IPR039426">
    <property type="entry name" value="TonB-dep_rcpt-like"/>
</dbReference>
<dbReference type="InterPro" id="IPR012910">
    <property type="entry name" value="Plug_dom"/>
</dbReference>
<proteinExistence type="inferred from homology"/>
<dbReference type="EMBL" id="JACHKA010000001">
    <property type="protein sequence ID" value="MBB5986736.1"/>
    <property type="molecule type" value="Genomic_DNA"/>
</dbReference>